<organism evidence="2 3">
    <name type="scientific">Caecibacteroides pullorum</name>
    <dbReference type="NCBI Taxonomy" id="2725562"/>
    <lineage>
        <taxon>Bacteria</taxon>
        <taxon>Pseudomonadati</taxon>
        <taxon>Bacteroidota</taxon>
        <taxon>Bacteroidia</taxon>
        <taxon>Bacteroidales</taxon>
        <taxon>Bacteroidaceae</taxon>
        <taxon>Caecibacteroides</taxon>
    </lineage>
</organism>
<keyword evidence="3" id="KW-1185">Reference proteome</keyword>
<accession>A0AA41DAE5</accession>
<dbReference type="Pfam" id="PF00754">
    <property type="entry name" value="F5_F8_type_C"/>
    <property type="match status" value="1"/>
</dbReference>
<evidence type="ECO:0000313" key="2">
    <source>
        <dbReference type="EMBL" id="MBM6857237.1"/>
    </source>
</evidence>
<dbReference type="Gene3D" id="2.60.120.1250">
    <property type="entry name" value="Peptidase M60, enhancin-like domain 1"/>
    <property type="match status" value="1"/>
</dbReference>
<dbReference type="InterPro" id="IPR013783">
    <property type="entry name" value="Ig-like_fold"/>
</dbReference>
<dbReference type="AlphaFoldDB" id="A0AA41DAE5"/>
<dbReference type="Gene3D" id="3.40.390.80">
    <property type="entry name" value="Peptidase M60, enhancin-like domain 2"/>
    <property type="match status" value="1"/>
</dbReference>
<dbReference type="InterPro" id="IPR024361">
    <property type="entry name" value="BACON"/>
</dbReference>
<dbReference type="Proteomes" id="UP000698924">
    <property type="component" value="Unassembled WGS sequence"/>
</dbReference>
<dbReference type="RefSeq" id="WP_204971492.1">
    <property type="nucleotide sequence ID" value="NZ_JAAZTS010000006.1"/>
</dbReference>
<gene>
    <name evidence="2" type="ORF">H6D15_06420</name>
</gene>
<dbReference type="EMBL" id="JACJMO010000006">
    <property type="protein sequence ID" value="MBM6857237.1"/>
    <property type="molecule type" value="Genomic_DNA"/>
</dbReference>
<evidence type="ECO:0000313" key="3">
    <source>
        <dbReference type="Proteomes" id="UP000698924"/>
    </source>
</evidence>
<dbReference type="InterPro" id="IPR008979">
    <property type="entry name" value="Galactose-bd-like_sf"/>
</dbReference>
<reference evidence="2 3" key="1">
    <citation type="journal article" date="2021" name="Sci. Rep.">
        <title>The distribution of antibiotic resistance genes in chicken gut microbiota commensals.</title>
        <authorList>
            <person name="Juricova H."/>
            <person name="Matiasovicova J."/>
            <person name="Kubasova T."/>
            <person name="Cejkova D."/>
            <person name="Rychlik I."/>
        </authorList>
    </citation>
    <scope>NUCLEOTIDE SEQUENCE [LARGE SCALE GENOMIC DNA]</scope>
    <source>
        <strain evidence="2 3">An421</strain>
    </source>
</reference>
<sequence length="943" mass="106587">MKKNICVSLLGLLLPVLGCEDKVAAEPVLSLSETSLNCIQEAAQYEVKVESNVDWTVSVPGDAFWCVASNLGDRLLVDLEENTGLEVRQTEVTVTAGPLIEKVEVKQLGENPDILFEKERQDLYYGDTLVAVKILSNVDYEVSIPDDVDWITFMPDTRTMTESTCGFQISENESDTVRYANVSFHSPDGKVERKLMFRQDFRNRDYVPGDPSELGDILIAIESAEANQSNSQEESVEKSFDGTTSTWYHSPWYSTSFPVELTYSFATPQVVDYFIYKPRGSGDNGNFDEFDLFVSTANNENYTKVGTYQLGGATQTSKIMFDSPLEGVKSFRFSVKSAKGDVVSCGEMEFYRKAAPVAGLEEVFADELYSELKSDVNQRKIDGIENTFFRSIAQSLFDKTYDLKYRVQEYEPYRDLNDLAAEMKTSGYNPFENPTGIYFADDEEAIVIVGETQGEVLSLKVYDFDGTRQGLSTPEPTSYPLEQGINKLRISHGGLAYVDYYTSRWETAPRLKVHIASGKINGYFDKKRDSSADWKQILNSATYGCLDIKGDYINLVYGVNSLKQYCDDGLKLIQNYDAIVDLEYEIMGLKKYNRLPKNHMFARVVKDGLFADGWGAGFGEWAMNELASPTKSIKEGVWCIAHELGHVNQIRPGLKWVSTTEVTNNVYSVCARYKFNREYLNLEQERCNDGDNNNVLGGRFNSYLNYGIVKGEHWLCQKGQDNMDPNSYPNGGDHFVKLCPLWQLLLYYREIVGGEKRDWYGDVAEIVRNTDETNLSNGQLNLNFMRNTMDVVKEDLTDFFIKCGMLKPIDKELDDYARGWLTITQEECDEMVRYASRYPKPATPVLYYLSGNSEKAFKEKLPVEGTYGEGLRIKSDGNIVVSHDVWKNAAVFETYEGDELKYVALVGTDSSDLSSTLVRYPSGSTRIEAVAWDGTRTLVYGER</sequence>
<dbReference type="InterPro" id="IPR042279">
    <property type="entry name" value="Pep_M60_3"/>
</dbReference>
<dbReference type="SUPFAM" id="SSF49785">
    <property type="entry name" value="Galactose-binding domain-like"/>
    <property type="match status" value="1"/>
</dbReference>
<proteinExistence type="predicted"/>
<protein>
    <submittedName>
        <fullName evidence="2">Discoidin domain-containing protein</fullName>
    </submittedName>
</protein>
<dbReference type="Gene3D" id="2.60.120.260">
    <property type="entry name" value="Galactose-binding domain-like"/>
    <property type="match status" value="1"/>
</dbReference>
<dbReference type="InterPro" id="IPR000421">
    <property type="entry name" value="FA58C"/>
</dbReference>
<feature type="domain" description="Peptidase M60" evidence="1">
    <location>
        <begin position="430"/>
        <end position="749"/>
    </location>
</feature>
<dbReference type="InterPro" id="IPR031161">
    <property type="entry name" value="Peptidase_M60_dom"/>
</dbReference>
<dbReference type="PROSITE" id="PS51723">
    <property type="entry name" value="PEPTIDASE_M60"/>
    <property type="match status" value="1"/>
</dbReference>
<dbReference type="Pfam" id="PF13004">
    <property type="entry name" value="BACON"/>
    <property type="match status" value="1"/>
</dbReference>
<dbReference type="CDD" id="cd14948">
    <property type="entry name" value="BACON"/>
    <property type="match status" value="1"/>
</dbReference>
<dbReference type="SMART" id="SM01276">
    <property type="entry name" value="M60-like"/>
    <property type="match status" value="1"/>
</dbReference>
<evidence type="ECO:0000259" key="1">
    <source>
        <dbReference type="PROSITE" id="PS51723"/>
    </source>
</evidence>
<name>A0AA41DAE5_9BACT</name>
<dbReference type="Pfam" id="PF13402">
    <property type="entry name" value="Peptidase_M60"/>
    <property type="match status" value="1"/>
</dbReference>
<dbReference type="Gene3D" id="2.60.40.10">
    <property type="entry name" value="Immunoglobulins"/>
    <property type="match status" value="1"/>
</dbReference>
<dbReference type="Gene3D" id="1.10.390.30">
    <property type="entry name" value="Peptidase M60, enhancin-like domain 3"/>
    <property type="match status" value="1"/>
</dbReference>
<comment type="caution">
    <text evidence="2">The sequence shown here is derived from an EMBL/GenBank/DDBJ whole genome shotgun (WGS) entry which is preliminary data.</text>
</comment>